<dbReference type="Gene3D" id="3.30.1150.10">
    <property type="match status" value="1"/>
</dbReference>
<dbReference type="InterPro" id="IPR002711">
    <property type="entry name" value="HNH"/>
</dbReference>
<dbReference type="GO" id="GO:0008270">
    <property type="term" value="F:zinc ion binding"/>
    <property type="evidence" value="ECO:0007669"/>
    <property type="project" value="InterPro"/>
</dbReference>
<proteinExistence type="predicted"/>
<keyword evidence="3" id="KW-1185">Reference proteome</keyword>
<dbReference type="AlphaFoldDB" id="A0A173MH19"/>
<dbReference type="InterPro" id="IPR003615">
    <property type="entry name" value="HNH_nuc"/>
</dbReference>
<keyword evidence="2" id="KW-0255">Endonuclease</keyword>
<dbReference type="OrthoDB" id="964531at2"/>
<dbReference type="Pfam" id="PF03544">
    <property type="entry name" value="TonB_C"/>
    <property type="match status" value="1"/>
</dbReference>
<gene>
    <name evidence="2" type="ORF">SAMN05421788_1166</name>
</gene>
<reference evidence="3" key="1">
    <citation type="submission" date="2017-01" db="EMBL/GenBank/DDBJ databases">
        <authorList>
            <person name="Varghese N."/>
            <person name="Submissions S."/>
        </authorList>
    </citation>
    <scope>NUCLEOTIDE SEQUENCE [LARGE SCALE GENOMIC DNA]</scope>
    <source>
        <strain evidence="3">DSM 21054</strain>
    </source>
</reference>
<dbReference type="Proteomes" id="UP000186917">
    <property type="component" value="Unassembled WGS sequence"/>
</dbReference>
<dbReference type="Pfam" id="PF01844">
    <property type="entry name" value="HNH"/>
    <property type="match status" value="1"/>
</dbReference>
<evidence type="ECO:0000259" key="1">
    <source>
        <dbReference type="SMART" id="SM00507"/>
    </source>
</evidence>
<dbReference type="GO" id="GO:0003676">
    <property type="term" value="F:nucleic acid binding"/>
    <property type="evidence" value="ECO:0007669"/>
    <property type="project" value="InterPro"/>
</dbReference>
<keyword evidence="2" id="KW-0540">Nuclease</keyword>
<dbReference type="EMBL" id="FTOR01000016">
    <property type="protein sequence ID" value="SIT34353.1"/>
    <property type="molecule type" value="Genomic_DNA"/>
</dbReference>
<protein>
    <submittedName>
        <fullName evidence="2">HNH endonuclease</fullName>
    </submittedName>
</protein>
<dbReference type="GO" id="GO:0055085">
    <property type="term" value="P:transmembrane transport"/>
    <property type="evidence" value="ECO:0007669"/>
    <property type="project" value="InterPro"/>
</dbReference>
<dbReference type="STRING" id="477680.SAMN05421788_1166"/>
<evidence type="ECO:0000313" key="3">
    <source>
        <dbReference type="Proteomes" id="UP000186917"/>
    </source>
</evidence>
<dbReference type="SUPFAM" id="SSF74653">
    <property type="entry name" value="TolA/TonB C-terminal domain"/>
    <property type="match status" value="1"/>
</dbReference>
<dbReference type="InterPro" id="IPR037682">
    <property type="entry name" value="TonB_C"/>
</dbReference>
<evidence type="ECO:0000313" key="2">
    <source>
        <dbReference type="EMBL" id="SIT34353.1"/>
    </source>
</evidence>
<feature type="domain" description="HNH nuclease" evidence="1">
    <location>
        <begin position="14"/>
        <end position="62"/>
    </location>
</feature>
<dbReference type="CDD" id="cd00085">
    <property type="entry name" value="HNHc"/>
    <property type="match status" value="1"/>
</dbReference>
<sequence length="402" mass="45258">MSKKIERIPIDEEVAAKLLYHSSNTCSICNEAAKPAQVHHINENKADNSIENLVVLCLNCHSLVHQKGGFARGYSEQTIKEYKSNWLKRVQYRRDETDRIASLQSVTSNVSLLNPMEDIATIDLDRESISCNPFLNDDQAKELTTYVFKIAEIRQIILKYAKEKIDSGILSENSDGIASILHFYEGVYVVLCKFYPDEHFSGHEPRQYFSECVAAFEKWHYKLMTRSGVENMGSIEGGFVRYGAMQKAELMVVDLIKALLYYSGGDINKWEAAWDGRVYSEDISVLDNVAERDGADLEKGKIPAKFPGGDEAWRRFIASNINTEIPIENGAPPGNYTVTLLFSIAQDGSVINVTALNNPGYGSAQEAIRVISNSPKWFPAVQNGEAVNYRQKQMITFQVREK</sequence>
<keyword evidence="2" id="KW-0378">Hydrolase</keyword>
<organism evidence="2 3">
    <name type="scientific">Filimonas lacunae</name>
    <dbReference type="NCBI Taxonomy" id="477680"/>
    <lineage>
        <taxon>Bacteria</taxon>
        <taxon>Pseudomonadati</taxon>
        <taxon>Bacteroidota</taxon>
        <taxon>Chitinophagia</taxon>
        <taxon>Chitinophagales</taxon>
        <taxon>Chitinophagaceae</taxon>
        <taxon>Filimonas</taxon>
    </lineage>
</organism>
<dbReference type="RefSeq" id="WP_076382682.1">
    <property type="nucleotide sequence ID" value="NZ_AP017422.1"/>
</dbReference>
<dbReference type="KEGG" id="fln:FLA_2809"/>
<name>A0A173MH19_9BACT</name>
<dbReference type="GO" id="GO:0004519">
    <property type="term" value="F:endonuclease activity"/>
    <property type="evidence" value="ECO:0007669"/>
    <property type="project" value="UniProtKB-KW"/>
</dbReference>
<accession>A0A173MH19</accession>
<dbReference type="SMART" id="SM00507">
    <property type="entry name" value="HNHc"/>
    <property type="match status" value="1"/>
</dbReference>